<dbReference type="SUPFAM" id="SSF56281">
    <property type="entry name" value="Metallo-hydrolase/oxidoreductase"/>
    <property type="match status" value="1"/>
</dbReference>
<proteinExistence type="predicted"/>
<dbReference type="Proteomes" id="UP001597387">
    <property type="component" value="Unassembled WGS sequence"/>
</dbReference>
<evidence type="ECO:0000313" key="4">
    <source>
        <dbReference type="Proteomes" id="UP001597387"/>
    </source>
</evidence>
<keyword evidence="1" id="KW-0472">Membrane</keyword>
<sequence length="376" mass="43040">MKRLFKILKYTMITLFSILAALSFATIIYLRQPLFGQEASGKRLERMKQSKNYREGVFVNRSPTPTLTEGYSMPAILFDFFFKGSPRKTPLKSLPYVQTNLKELPADSNLLIWFGHSSYYIQLNGLKILIDPVFSGNASPIPGTTRAFEGTNTYGADDFPQIDYLLISHDHYDHLDYQTIKALKGKVKKVVCGLGVGAHFERWGYAPQTISEHDWDESLVVNDEFKIHTLPARHFSGRTFKRNTTLWMSYLLETPKQKIFIGGDSGYDSHFAEIGKRFGSIDLAILENGQYNIAWHAIHCLPQEVAQAGKDLRAKRIMPVHSGKFSLALHSWDEPLNEVSRFSKELNIPLVTPIIGEIVWMENEKQVFREWWKGLE</sequence>
<accession>A0ABW4ZQT4</accession>
<dbReference type="PANTHER" id="PTHR15032:SF4">
    <property type="entry name" value="N-ACYL-PHOSPHATIDYLETHANOLAMINE-HYDROLYZING PHOSPHOLIPASE D"/>
    <property type="match status" value="1"/>
</dbReference>
<feature type="transmembrane region" description="Helical" evidence="1">
    <location>
        <begin position="7"/>
        <end position="30"/>
    </location>
</feature>
<organism evidence="3 4">
    <name type="scientific">Paradesertivirga mongoliensis</name>
    <dbReference type="NCBI Taxonomy" id="2100740"/>
    <lineage>
        <taxon>Bacteria</taxon>
        <taxon>Pseudomonadati</taxon>
        <taxon>Bacteroidota</taxon>
        <taxon>Sphingobacteriia</taxon>
        <taxon>Sphingobacteriales</taxon>
        <taxon>Sphingobacteriaceae</taxon>
        <taxon>Paradesertivirga</taxon>
    </lineage>
</organism>
<keyword evidence="4" id="KW-1185">Reference proteome</keyword>
<dbReference type="InterPro" id="IPR001279">
    <property type="entry name" value="Metallo-B-lactamas"/>
</dbReference>
<dbReference type="InterPro" id="IPR036866">
    <property type="entry name" value="RibonucZ/Hydroxyglut_hydro"/>
</dbReference>
<gene>
    <name evidence="3" type="ORF">ACFSJU_17310</name>
</gene>
<dbReference type="Pfam" id="PF12706">
    <property type="entry name" value="Lactamase_B_2"/>
    <property type="match status" value="1"/>
</dbReference>
<comment type="caution">
    <text evidence="3">The sequence shown here is derived from an EMBL/GenBank/DDBJ whole genome shotgun (WGS) entry which is preliminary data.</text>
</comment>
<evidence type="ECO:0000259" key="2">
    <source>
        <dbReference type="Pfam" id="PF12706"/>
    </source>
</evidence>
<feature type="domain" description="Metallo-beta-lactamase" evidence="2">
    <location>
        <begin position="128"/>
        <end position="321"/>
    </location>
</feature>
<dbReference type="PANTHER" id="PTHR15032">
    <property type="entry name" value="N-ACYL-PHOSPHATIDYLETHANOLAMINE-HYDROLYZING PHOSPHOLIPASE D"/>
    <property type="match status" value="1"/>
</dbReference>
<keyword evidence="1" id="KW-0812">Transmembrane</keyword>
<dbReference type="RefSeq" id="WP_255904428.1">
    <property type="nucleotide sequence ID" value="NZ_JAFMZO010000004.1"/>
</dbReference>
<dbReference type="Gene3D" id="3.60.15.10">
    <property type="entry name" value="Ribonuclease Z/Hydroxyacylglutathione hydrolase-like"/>
    <property type="match status" value="1"/>
</dbReference>
<reference evidence="4" key="1">
    <citation type="journal article" date="2019" name="Int. J. Syst. Evol. Microbiol.">
        <title>The Global Catalogue of Microorganisms (GCM) 10K type strain sequencing project: providing services to taxonomists for standard genome sequencing and annotation.</title>
        <authorList>
            <consortium name="The Broad Institute Genomics Platform"/>
            <consortium name="The Broad Institute Genome Sequencing Center for Infectious Disease"/>
            <person name="Wu L."/>
            <person name="Ma J."/>
        </authorList>
    </citation>
    <scope>NUCLEOTIDE SEQUENCE [LARGE SCALE GENOMIC DNA]</scope>
    <source>
        <strain evidence="4">KCTC 42217</strain>
    </source>
</reference>
<evidence type="ECO:0000313" key="3">
    <source>
        <dbReference type="EMBL" id="MFD2164171.1"/>
    </source>
</evidence>
<protein>
    <submittedName>
        <fullName evidence="3">MBL fold metallo-hydrolase</fullName>
    </submittedName>
</protein>
<name>A0ABW4ZQT4_9SPHI</name>
<evidence type="ECO:0000256" key="1">
    <source>
        <dbReference type="SAM" id="Phobius"/>
    </source>
</evidence>
<dbReference type="EMBL" id="JBHUHZ010000003">
    <property type="protein sequence ID" value="MFD2164171.1"/>
    <property type="molecule type" value="Genomic_DNA"/>
</dbReference>
<keyword evidence="1" id="KW-1133">Transmembrane helix</keyword>